<evidence type="ECO:0000313" key="2">
    <source>
        <dbReference type="EMBL" id="OOR89452.1"/>
    </source>
</evidence>
<dbReference type="STRING" id="34060.B0181_07185"/>
<dbReference type="OrthoDB" id="6650029at2"/>
<keyword evidence="4" id="KW-1185">Reference proteome</keyword>
<feature type="domain" description="Oxidoreductase-like" evidence="1">
    <location>
        <begin position="7"/>
        <end position="47"/>
    </location>
</feature>
<dbReference type="Pfam" id="PF09791">
    <property type="entry name" value="Oxidored-like"/>
    <property type="match status" value="1"/>
</dbReference>
<proteinExistence type="predicted"/>
<sequence>MTDQNPIDIPPPPEPPESYECCDSGCGEFCVFEIYREQKAQYDAKYGELLKKLAEQNTP</sequence>
<organism evidence="2 4">
    <name type="scientific">Moraxella caviae</name>
    <dbReference type="NCBI Taxonomy" id="34060"/>
    <lineage>
        <taxon>Bacteria</taxon>
        <taxon>Pseudomonadati</taxon>
        <taxon>Pseudomonadota</taxon>
        <taxon>Gammaproteobacteria</taxon>
        <taxon>Moraxellales</taxon>
        <taxon>Moraxellaceae</taxon>
        <taxon>Moraxella</taxon>
    </lineage>
</organism>
<gene>
    <name evidence="2" type="ORF">B0181_07185</name>
    <name evidence="3" type="ORF">NCTC10293_00135</name>
</gene>
<evidence type="ECO:0000313" key="4">
    <source>
        <dbReference type="Proteomes" id="UP000190435"/>
    </source>
</evidence>
<dbReference type="EMBL" id="UGQE01000001">
    <property type="protein sequence ID" value="STZ09825.1"/>
    <property type="molecule type" value="Genomic_DNA"/>
</dbReference>
<evidence type="ECO:0000259" key="1">
    <source>
        <dbReference type="Pfam" id="PF09791"/>
    </source>
</evidence>
<dbReference type="EMBL" id="MUXU01000039">
    <property type="protein sequence ID" value="OOR89452.1"/>
    <property type="molecule type" value="Genomic_DNA"/>
</dbReference>
<dbReference type="Proteomes" id="UP000255279">
    <property type="component" value="Unassembled WGS sequence"/>
</dbReference>
<evidence type="ECO:0000313" key="3">
    <source>
        <dbReference type="EMBL" id="STZ09825.1"/>
    </source>
</evidence>
<dbReference type="AlphaFoldDB" id="A0A1T0A127"/>
<reference evidence="3 5" key="2">
    <citation type="submission" date="2018-06" db="EMBL/GenBank/DDBJ databases">
        <authorList>
            <consortium name="Pathogen Informatics"/>
            <person name="Doyle S."/>
        </authorList>
    </citation>
    <scope>NUCLEOTIDE SEQUENCE [LARGE SCALE GENOMIC DNA]</scope>
    <source>
        <strain evidence="3 5">NCTC10293</strain>
    </source>
</reference>
<accession>A0A1T0A127</accession>
<evidence type="ECO:0000313" key="5">
    <source>
        <dbReference type="Proteomes" id="UP000255279"/>
    </source>
</evidence>
<protein>
    <submittedName>
        <fullName evidence="3">Oxidoreductase-like protein, N-terminal</fullName>
    </submittedName>
</protein>
<dbReference type="InterPro" id="IPR019180">
    <property type="entry name" value="Oxidoreductase-like_N"/>
</dbReference>
<name>A0A1T0A127_9GAMM</name>
<dbReference type="RefSeq" id="WP_078276824.1">
    <property type="nucleotide sequence ID" value="NZ_MUXU01000039.1"/>
</dbReference>
<dbReference type="Proteomes" id="UP000190435">
    <property type="component" value="Unassembled WGS sequence"/>
</dbReference>
<reference evidence="2 4" key="1">
    <citation type="submission" date="2017-02" db="EMBL/GenBank/DDBJ databases">
        <title>Draft genome sequence of Moraxella caviae CCUG 355 type strain.</title>
        <authorList>
            <person name="Engstrom-Jakobsson H."/>
            <person name="Salva-Serra F."/>
            <person name="Thorell K."/>
            <person name="Gonzales-Siles L."/>
            <person name="Karlsson R."/>
            <person name="Boulund F."/>
            <person name="Engstrand L."/>
            <person name="Moore E."/>
        </authorList>
    </citation>
    <scope>NUCLEOTIDE SEQUENCE [LARGE SCALE GENOMIC DNA]</scope>
    <source>
        <strain evidence="2 4">CCUG 355</strain>
    </source>
</reference>